<sequence>MKNKKTNFIPVIGLLLLVSWAPGKQKNIGVNKGQYNLVEQSGGATLGYSPKSGVQLIKSGKYYFKDLNRNGKLDKYEDWRLPFEERARDLASRLSYDEIAGLMLYSAHQQIPAPAQGYGASTYNGKSFAESGAQASDLSDVQKQFLKNDHLRAVLVTKVKSPETAAIWSNNLQAYVEGLDHGIPANNSSDPRHETTANAEYNYGAGGEISQWPSSLGMAATFDPSLVKEFGRIGAKEYRALGITTALSPQVDIASEPRWARFSGTFGEGYKLSIAMAKAYIDGFQTSEGKDEIADGWGRASVVAMVKHWPGCGPEEAGRDSHYAYGKYAVYPGNNLKGMLKPFVEGAFQLDGPTRCAGAIMPSYPIAFNQNTGGVASSYSKVLITDMLRHQYHFDGVVCTDWMITADNADVPAFDGKCWGVEHLSVPERHYMILKAGVDQFGGNNDKGPVLEAFQMGIREYGKAVWDKRIRESARRLLLPMFRTGLFENPYLDPAETKAVVGNKDFMKAGYDAQVKSIVMLKNHNHVLPLKGNRLKVYIPQRHFPSVVDFFGNVMKDYWADPVEKSLVSKYYDIVSNPEEADFAIVFMQEPVSGTGYDVKDRDKGSNGYVPISLQYNDYTAVYGRATSISGGDPHESFTNRSYKGKTVKTANKDDLLSVLETKRKMGSKPVIVALAATRPVIVSEFEKSADAVLVSFGTSNQPFLDLISGRNEPSGLLPCQFPVDMKTVEEQKEDVPRDMIPYIDSDGHTYDYAFGMNWSGVINDSRVQKYK</sequence>
<dbReference type="PANTHER" id="PTHR30620:SF16">
    <property type="entry name" value="LYSOSOMAL BETA GLUCOSIDASE"/>
    <property type="match status" value="1"/>
</dbReference>
<dbReference type="EMBL" id="JAMXLY010000027">
    <property type="protein sequence ID" value="MCO6025752.1"/>
    <property type="molecule type" value="Genomic_DNA"/>
</dbReference>
<dbReference type="InterPro" id="IPR036962">
    <property type="entry name" value="Glyco_hydro_3_N_sf"/>
</dbReference>
<keyword evidence="10" id="KW-1185">Reference proteome</keyword>
<comment type="similarity">
    <text evidence="2">Belongs to the glycosyl hydrolase 3 family.</text>
</comment>
<protein>
    <recommendedName>
        <fullName evidence="3">beta-glucosidase</fullName>
        <ecNumber evidence="3">3.2.1.21</ecNumber>
    </recommendedName>
</protein>
<dbReference type="SUPFAM" id="SSF51445">
    <property type="entry name" value="(Trans)glycosidases"/>
    <property type="match status" value="1"/>
</dbReference>
<evidence type="ECO:0000259" key="8">
    <source>
        <dbReference type="Pfam" id="PF01915"/>
    </source>
</evidence>
<keyword evidence="5 9" id="KW-0378">Hydrolase</keyword>
<feature type="domain" description="Glycoside hydrolase family 3 C-terminal" evidence="8">
    <location>
        <begin position="518"/>
        <end position="756"/>
    </location>
</feature>
<reference evidence="9 10" key="1">
    <citation type="submission" date="2022-06" db="EMBL/GenBank/DDBJ databases">
        <title>A taxonomic note on the genus Prevotella: Description of four novel genera and emended description of the genera Hallella and Xylanibacter.</title>
        <authorList>
            <person name="Hitch T.C.A."/>
        </authorList>
    </citation>
    <scope>NUCLEOTIDE SEQUENCE [LARGE SCALE GENOMIC DNA]</scope>
    <source>
        <strain evidence="9 10">DSM 100619</strain>
    </source>
</reference>
<dbReference type="EC" id="3.2.1.21" evidence="3"/>
<feature type="domain" description="Glycoside hydrolase family 3 N-terminal" evidence="7">
    <location>
        <begin position="141"/>
        <end position="439"/>
    </location>
</feature>
<evidence type="ECO:0000313" key="10">
    <source>
        <dbReference type="Proteomes" id="UP001204015"/>
    </source>
</evidence>
<dbReference type="Proteomes" id="UP001204015">
    <property type="component" value="Unassembled WGS sequence"/>
</dbReference>
<evidence type="ECO:0000256" key="4">
    <source>
        <dbReference type="ARBA" id="ARBA00022729"/>
    </source>
</evidence>
<comment type="catalytic activity">
    <reaction evidence="1">
        <text>Hydrolysis of terminal, non-reducing beta-D-glucosyl residues with release of beta-D-glucose.</text>
        <dbReference type="EC" id="3.2.1.21"/>
    </reaction>
</comment>
<evidence type="ECO:0000259" key="7">
    <source>
        <dbReference type="Pfam" id="PF00933"/>
    </source>
</evidence>
<evidence type="ECO:0000256" key="3">
    <source>
        <dbReference type="ARBA" id="ARBA00012744"/>
    </source>
</evidence>
<dbReference type="InterPro" id="IPR036881">
    <property type="entry name" value="Glyco_hydro_3_C_sf"/>
</dbReference>
<dbReference type="InterPro" id="IPR017853">
    <property type="entry name" value="GH"/>
</dbReference>
<dbReference type="Gene3D" id="3.20.20.300">
    <property type="entry name" value="Glycoside hydrolase, family 3, N-terminal domain"/>
    <property type="match status" value="1"/>
</dbReference>
<organism evidence="9 10">
    <name type="scientific">Segatella cerevisiae</name>
    <dbReference type="NCBI Taxonomy" id="2053716"/>
    <lineage>
        <taxon>Bacteria</taxon>
        <taxon>Pseudomonadati</taxon>
        <taxon>Bacteroidota</taxon>
        <taxon>Bacteroidia</taxon>
        <taxon>Bacteroidales</taxon>
        <taxon>Prevotellaceae</taxon>
        <taxon>Segatella</taxon>
    </lineage>
</organism>
<evidence type="ECO:0000256" key="5">
    <source>
        <dbReference type="ARBA" id="ARBA00022801"/>
    </source>
</evidence>
<dbReference type="PANTHER" id="PTHR30620">
    <property type="entry name" value="PERIPLASMIC BETA-GLUCOSIDASE-RELATED"/>
    <property type="match status" value="1"/>
</dbReference>
<dbReference type="InterPro" id="IPR002772">
    <property type="entry name" value="Glyco_hydro_3_C"/>
</dbReference>
<dbReference type="PRINTS" id="PR00133">
    <property type="entry name" value="GLHYDRLASE3"/>
</dbReference>
<name>A0ABT1BXF1_9BACT</name>
<dbReference type="GO" id="GO:0016787">
    <property type="term" value="F:hydrolase activity"/>
    <property type="evidence" value="ECO:0007669"/>
    <property type="project" value="UniProtKB-KW"/>
</dbReference>
<keyword evidence="4" id="KW-0732">Signal</keyword>
<gene>
    <name evidence="9" type="ORF">NG821_07850</name>
</gene>
<keyword evidence="6" id="KW-0326">Glycosidase</keyword>
<dbReference type="InterPro" id="IPR001764">
    <property type="entry name" value="Glyco_hydro_3_N"/>
</dbReference>
<dbReference type="Pfam" id="PF00933">
    <property type="entry name" value="Glyco_hydro_3"/>
    <property type="match status" value="1"/>
</dbReference>
<evidence type="ECO:0000256" key="2">
    <source>
        <dbReference type="ARBA" id="ARBA00005336"/>
    </source>
</evidence>
<dbReference type="InterPro" id="IPR051915">
    <property type="entry name" value="Cellulose_Degrad_GH3"/>
</dbReference>
<accession>A0ABT1BXF1</accession>
<dbReference type="RefSeq" id="WP_252761109.1">
    <property type="nucleotide sequence ID" value="NZ_JAMXLY010000027.1"/>
</dbReference>
<evidence type="ECO:0000313" key="9">
    <source>
        <dbReference type="EMBL" id="MCO6025752.1"/>
    </source>
</evidence>
<dbReference type="Gene3D" id="3.40.50.1700">
    <property type="entry name" value="Glycoside hydrolase family 3 C-terminal domain"/>
    <property type="match status" value="1"/>
</dbReference>
<comment type="caution">
    <text evidence="9">The sequence shown here is derived from an EMBL/GenBank/DDBJ whole genome shotgun (WGS) entry which is preliminary data.</text>
</comment>
<evidence type="ECO:0000256" key="6">
    <source>
        <dbReference type="ARBA" id="ARBA00023295"/>
    </source>
</evidence>
<evidence type="ECO:0000256" key="1">
    <source>
        <dbReference type="ARBA" id="ARBA00000448"/>
    </source>
</evidence>
<dbReference type="Pfam" id="PF01915">
    <property type="entry name" value="Glyco_hydro_3_C"/>
    <property type="match status" value="1"/>
</dbReference>
<dbReference type="SUPFAM" id="SSF52279">
    <property type="entry name" value="Beta-D-glucan exohydrolase, C-terminal domain"/>
    <property type="match status" value="1"/>
</dbReference>
<proteinExistence type="inferred from homology"/>